<keyword evidence="2" id="KW-1185">Reference proteome</keyword>
<dbReference type="AlphaFoldDB" id="A0A9P9ECD3"/>
<comment type="caution">
    <text evidence="1">The sequence shown here is derived from an EMBL/GenBank/DDBJ whole genome shotgun (WGS) entry which is preliminary data.</text>
</comment>
<name>A0A9P9ECD3_9HYPO</name>
<evidence type="ECO:0000313" key="1">
    <source>
        <dbReference type="EMBL" id="KAH7133961.1"/>
    </source>
</evidence>
<organism evidence="1 2">
    <name type="scientific">Dactylonectria macrodidyma</name>
    <dbReference type="NCBI Taxonomy" id="307937"/>
    <lineage>
        <taxon>Eukaryota</taxon>
        <taxon>Fungi</taxon>
        <taxon>Dikarya</taxon>
        <taxon>Ascomycota</taxon>
        <taxon>Pezizomycotina</taxon>
        <taxon>Sordariomycetes</taxon>
        <taxon>Hypocreomycetidae</taxon>
        <taxon>Hypocreales</taxon>
        <taxon>Nectriaceae</taxon>
        <taxon>Dactylonectria</taxon>
    </lineage>
</organism>
<sequence>MTTRIYNRYRIIVDKSVLLTLAFQCHDSSEYLKEPPTVTSPFFQRQDIDWRSVTCTSDGVTDHTMYGPDRWAKVNAGGAWTSVLEGWNQNLTDGRPLIHFSNNVSNYFNGPQDMFCEIFSDEGSGCTSLDLQCDDVNYPAGYFILHSFENIFAMHSNIWNAVNDAVLSNDIASIASEFGKVPVESEGLAISILVDIALTAWGLVMGPAWNKLIGPKFADGTDASTVKDTTNDIVKNSLTLTKDILNSRATDQLGVQNGLEAQMQALTQAWKDSVLAMQQWLFGGSPEGNTQLGNLISDASMFGDGWLLDRANHAKQVKRAINAFLMPLAWSYSPDVIYPFIAPADTPCGEDPGWNDNWQYWIEEGAVGNGYCHDGKAYWLLMGRDRYTTCNDHTGDMWCGKFDSPPGFSALKDSKYSEISLQNVLVGSINSNAANGGKNGFKADVQAPGKQVLETFLDRGIEAPGIFNIPICSMEEAIENYYMWYQNDKEDFTNFPCNP</sequence>
<dbReference type="EMBL" id="JAGMUV010000014">
    <property type="protein sequence ID" value="KAH7133961.1"/>
    <property type="molecule type" value="Genomic_DNA"/>
</dbReference>
<reference evidence="1" key="1">
    <citation type="journal article" date="2021" name="Nat. Commun.">
        <title>Genetic determinants of endophytism in the Arabidopsis root mycobiome.</title>
        <authorList>
            <person name="Mesny F."/>
            <person name="Miyauchi S."/>
            <person name="Thiergart T."/>
            <person name="Pickel B."/>
            <person name="Atanasova L."/>
            <person name="Karlsson M."/>
            <person name="Huettel B."/>
            <person name="Barry K.W."/>
            <person name="Haridas S."/>
            <person name="Chen C."/>
            <person name="Bauer D."/>
            <person name="Andreopoulos W."/>
            <person name="Pangilinan J."/>
            <person name="LaButti K."/>
            <person name="Riley R."/>
            <person name="Lipzen A."/>
            <person name="Clum A."/>
            <person name="Drula E."/>
            <person name="Henrissat B."/>
            <person name="Kohler A."/>
            <person name="Grigoriev I.V."/>
            <person name="Martin F.M."/>
            <person name="Hacquard S."/>
        </authorList>
    </citation>
    <scope>NUCLEOTIDE SEQUENCE</scope>
    <source>
        <strain evidence="1">MPI-CAGE-AT-0147</strain>
    </source>
</reference>
<evidence type="ECO:0000313" key="2">
    <source>
        <dbReference type="Proteomes" id="UP000738349"/>
    </source>
</evidence>
<dbReference type="OrthoDB" id="3257981at2759"/>
<protein>
    <submittedName>
        <fullName evidence="1">Uncharacterized protein</fullName>
    </submittedName>
</protein>
<gene>
    <name evidence="1" type="ORF">EDB81DRAFT_844626</name>
</gene>
<accession>A0A9P9ECD3</accession>
<proteinExistence type="predicted"/>
<dbReference type="Proteomes" id="UP000738349">
    <property type="component" value="Unassembled WGS sequence"/>
</dbReference>